<keyword evidence="2" id="KW-1185">Reference proteome</keyword>
<comment type="caution">
    <text evidence="1">The sequence shown here is derived from an EMBL/GenBank/DDBJ whole genome shotgun (WGS) entry which is preliminary data.</text>
</comment>
<evidence type="ECO:0000313" key="2">
    <source>
        <dbReference type="Proteomes" id="UP000027442"/>
    </source>
</evidence>
<evidence type="ECO:0000313" key="1">
    <source>
        <dbReference type="EMBL" id="KDR51705.1"/>
    </source>
</evidence>
<gene>
    <name evidence="1" type="ORF">HMPREF1991_02218</name>
</gene>
<protein>
    <submittedName>
        <fullName evidence="1">Uncharacterized protein</fullName>
    </submittedName>
</protein>
<reference evidence="1 2" key="1">
    <citation type="submission" date="2013-08" db="EMBL/GenBank/DDBJ databases">
        <authorList>
            <person name="Weinstock G."/>
            <person name="Sodergren E."/>
            <person name="Wylie T."/>
            <person name="Fulton L."/>
            <person name="Fulton R."/>
            <person name="Fronick C."/>
            <person name="O'Laughlin M."/>
            <person name="Godfrey J."/>
            <person name="Miner T."/>
            <person name="Herter B."/>
            <person name="Appelbaum E."/>
            <person name="Cordes M."/>
            <person name="Lek S."/>
            <person name="Wollam A."/>
            <person name="Pepin K.H."/>
            <person name="Palsikar V.B."/>
            <person name="Mitreva M."/>
            <person name="Wilson R.K."/>
        </authorList>
    </citation>
    <scope>NUCLEOTIDE SEQUENCE [LARGE SCALE GENOMIC DNA]</scope>
    <source>
        <strain evidence="1 2">ATCC 15930</strain>
    </source>
</reference>
<dbReference type="Proteomes" id="UP000027442">
    <property type="component" value="Unassembled WGS sequence"/>
</dbReference>
<sequence length="42" mass="4777">MGERNVAFSETNCPKRQHKQGGYAVVKTLRCIETKGLLRRLS</sequence>
<proteinExistence type="predicted"/>
<dbReference type="EMBL" id="JNGW01000096">
    <property type="protein sequence ID" value="KDR51705.1"/>
    <property type="molecule type" value="Genomic_DNA"/>
</dbReference>
<dbReference type="AlphaFoldDB" id="A0A069QG03"/>
<name>A0A069QG03_HOYLO</name>
<dbReference type="HOGENOM" id="CLU_3255795_0_0_10"/>
<organism evidence="1 2">
    <name type="scientific">Hoylesella loescheii DSM 19665 = JCM 12249 = ATCC 15930</name>
    <dbReference type="NCBI Taxonomy" id="1122985"/>
    <lineage>
        <taxon>Bacteria</taxon>
        <taxon>Pseudomonadati</taxon>
        <taxon>Bacteroidota</taxon>
        <taxon>Bacteroidia</taxon>
        <taxon>Bacteroidales</taxon>
        <taxon>Prevotellaceae</taxon>
        <taxon>Hoylesella</taxon>
    </lineage>
</organism>
<accession>A0A069QG03</accession>